<dbReference type="Pfam" id="PF03929">
    <property type="entry name" value="PepSY_TM"/>
    <property type="match status" value="1"/>
</dbReference>
<dbReference type="Proteomes" id="UP000244677">
    <property type="component" value="Chromosome"/>
</dbReference>
<evidence type="ECO:0000313" key="2">
    <source>
        <dbReference type="EMBL" id="AWG24656.1"/>
    </source>
</evidence>
<dbReference type="PANTHER" id="PTHR34219">
    <property type="entry name" value="IRON-REGULATED INNER MEMBRANE PROTEIN-RELATED"/>
    <property type="match status" value="1"/>
</dbReference>
<dbReference type="OrthoDB" id="111691at2"/>
<protein>
    <submittedName>
        <fullName evidence="2">Sulfite reductase</fullName>
    </submittedName>
</protein>
<feature type="transmembrane region" description="Helical" evidence="1">
    <location>
        <begin position="203"/>
        <end position="226"/>
    </location>
</feature>
<reference evidence="2 3" key="1">
    <citation type="submission" date="2017-04" db="EMBL/GenBank/DDBJ databases">
        <title>Complete genome sequence of Flavobacterium kingsejong AJ004.</title>
        <authorList>
            <person name="Lee P.C."/>
        </authorList>
    </citation>
    <scope>NUCLEOTIDE SEQUENCE [LARGE SCALE GENOMIC DNA]</scope>
    <source>
        <strain evidence="2 3">AJ004</strain>
    </source>
</reference>
<dbReference type="InterPro" id="IPR005625">
    <property type="entry name" value="PepSY-ass_TM"/>
</dbReference>
<name>A0A2S1LM39_9FLAO</name>
<keyword evidence="3" id="KW-1185">Reference proteome</keyword>
<evidence type="ECO:0000256" key="1">
    <source>
        <dbReference type="SAM" id="Phobius"/>
    </source>
</evidence>
<dbReference type="EMBL" id="CP020919">
    <property type="protein sequence ID" value="AWG24656.1"/>
    <property type="molecule type" value="Genomic_DNA"/>
</dbReference>
<feature type="transmembrane region" description="Helical" evidence="1">
    <location>
        <begin position="350"/>
        <end position="371"/>
    </location>
</feature>
<dbReference type="RefSeq" id="WP_108736290.1">
    <property type="nucleotide sequence ID" value="NZ_CP020919.1"/>
</dbReference>
<dbReference type="PANTHER" id="PTHR34219:SF3">
    <property type="entry name" value="BLL7967 PROTEIN"/>
    <property type="match status" value="1"/>
</dbReference>
<keyword evidence="1" id="KW-0472">Membrane</keyword>
<evidence type="ECO:0000313" key="3">
    <source>
        <dbReference type="Proteomes" id="UP000244677"/>
    </source>
</evidence>
<dbReference type="AlphaFoldDB" id="A0A2S1LM39"/>
<dbReference type="KEGG" id="fki:FK004_05115"/>
<keyword evidence="1" id="KW-1133">Transmembrane helix</keyword>
<keyword evidence="1" id="KW-0812">Transmembrane</keyword>
<accession>A0A2S1LM39</accession>
<sequence>MKKKQGYTFRKFINDAHLWLGIASAIVLFFVCLSGTLYVFHAEVDTWLEPQKFHIEKIGTAKADPEILIAKTQKETKGKVTRITIHEDAYQPYELQVSKGKEDKRGETYYVNPYNQEILGNGKGPASEFFRFMFKMHRWLTFDEAIGRPIVGIATLIFVVLSITGIVLWFPKKIKGFKSLKPGLVIKRKANWKRINHDLHNTLGFYTCIIILIMAFTGLCWSFEWYKDGLSSVLGSKVFAQRGEKKPHSTVVPNAKALTISEFRILADSLLPYKGKTVISIPKSVEDAVEITKYEADAFNEASNDRYSVDQFTGAVLKKDIFADKKLGEKIASQIKPIHTGDIFGLFSKIIYFIVCLIATSLPITGIIIWINKLRKPKKKKKVIV</sequence>
<feature type="transmembrane region" description="Helical" evidence="1">
    <location>
        <begin position="20"/>
        <end position="40"/>
    </location>
</feature>
<feature type="transmembrane region" description="Helical" evidence="1">
    <location>
        <begin position="150"/>
        <end position="171"/>
    </location>
</feature>
<gene>
    <name evidence="2" type="ORF">FK004_05115</name>
</gene>
<proteinExistence type="predicted"/>
<organism evidence="2 3">
    <name type="scientific">Flavobacterium kingsejongi</name>
    <dbReference type="NCBI Taxonomy" id="1678728"/>
    <lineage>
        <taxon>Bacteria</taxon>
        <taxon>Pseudomonadati</taxon>
        <taxon>Bacteroidota</taxon>
        <taxon>Flavobacteriia</taxon>
        <taxon>Flavobacteriales</taxon>
        <taxon>Flavobacteriaceae</taxon>
        <taxon>Flavobacterium</taxon>
    </lineage>
</organism>